<keyword evidence="1" id="KW-0472">Membrane</keyword>
<sequence length="325" mass="35125">MKKDLLFYKIIAVFLIITVSFLYVNQARASILFAYFFVDIISIILIDYFTCTINILWGGCDDDGGGEGVTGEIQVDVKVNDSDGPIALQAPADYILKWSATNVSACTATWAEGEIGPQGTVQYSGVSDIGRFFYTLTCSGVSDTVIVDIIGPQVNLFGPTEVLIPDSLYINWTSQNVSSCSATSSPSIWTGSKPLQGPETIYSETNINNRGTYDFTLICSDDNNNSASDNHTATVIQVPRCSFAADPTSIILPQSSTLSWSCKYADTCSIDQGIGSVSNVFGTKDVRPPETTTYTLTCSGLDGSRSYQATVNVGFTPRLREVIPR</sequence>
<dbReference type="STRING" id="1805425.AUJ30_01245"/>
<feature type="transmembrane region" description="Helical" evidence="1">
    <location>
        <begin position="31"/>
        <end position="50"/>
    </location>
</feature>
<keyword evidence="1" id="KW-0812">Transmembrane</keyword>
<organism evidence="2 3">
    <name type="scientific">Candidatus Wolfebacteria bacterium CG1_02_39_135</name>
    <dbReference type="NCBI Taxonomy" id="1805425"/>
    <lineage>
        <taxon>Bacteria</taxon>
        <taxon>Candidatus Wolfeibacteriota</taxon>
    </lineage>
</organism>
<evidence type="ECO:0000313" key="2">
    <source>
        <dbReference type="EMBL" id="OIO65315.1"/>
    </source>
</evidence>
<gene>
    <name evidence="2" type="ORF">AUJ30_01245</name>
</gene>
<keyword evidence="1" id="KW-1133">Transmembrane helix</keyword>
<reference evidence="2 3" key="1">
    <citation type="journal article" date="2016" name="Environ. Microbiol.">
        <title>Genomic resolution of a cold subsurface aquifer community provides metabolic insights for novel microbes adapted to high CO concentrations.</title>
        <authorList>
            <person name="Probst A.J."/>
            <person name="Castelle C.J."/>
            <person name="Singh A."/>
            <person name="Brown C.T."/>
            <person name="Anantharaman K."/>
            <person name="Sharon I."/>
            <person name="Hug L.A."/>
            <person name="Burstein D."/>
            <person name="Emerson J.B."/>
            <person name="Thomas B.C."/>
            <person name="Banfield J.F."/>
        </authorList>
    </citation>
    <scope>NUCLEOTIDE SEQUENCE [LARGE SCALE GENOMIC DNA]</scope>
    <source>
        <strain evidence="2">CG1_02_39_135</strain>
    </source>
</reference>
<evidence type="ECO:0000256" key="1">
    <source>
        <dbReference type="SAM" id="Phobius"/>
    </source>
</evidence>
<protein>
    <submittedName>
        <fullName evidence="2">Uncharacterized protein</fullName>
    </submittedName>
</protein>
<dbReference type="Proteomes" id="UP000182693">
    <property type="component" value="Unassembled WGS sequence"/>
</dbReference>
<dbReference type="AlphaFoldDB" id="A0A1J4XVE7"/>
<proteinExistence type="predicted"/>
<dbReference type="EMBL" id="MNWX01000022">
    <property type="protein sequence ID" value="OIO65315.1"/>
    <property type="molecule type" value="Genomic_DNA"/>
</dbReference>
<feature type="transmembrane region" description="Helical" evidence="1">
    <location>
        <begin position="6"/>
        <end position="24"/>
    </location>
</feature>
<accession>A0A1J4XVE7</accession>
<name>A0A1J4XVE7_9BACT</name>
<comment type="caution">
    <text evidence="2">The sequence shown here is derived from an EMBL/GenBank/DDBJ whole genome shotgun (WGS) entry which is preliminary data.</text>
</comment>
<evidence type="ECO:0000313" key="3">
    <source>
        <dbReference type="Proteomes" id="UP000182693"/>
    </source>
</evidence>